<evidence type="ECO:0000256" key="3">
    <source>
        <dbReference type="ARBA" id="ARBA00022729"/>
    </source>
</evidence>
<keyword evidence="10" id="KW-1185">Reference proteome</keyword>
<keyword evidence="3 8" id="KW-0732">Signal</keyword>
<evidence type="ECO:0000256" key="6">
    <source>
        <dbReference type="ARBA" id="ARBA00023288"/>
    </source>
</evidence>
<dbReference type="SUPFAM" id="SSF53850">
    <property type="entry name" value="Periplasmic binding protein-like II"/>
    <property type="match status" value="1"/>
</dbReference>
<sequence length="308" mass="32422">MAFRFRTLAPIAAVGILALAGCASDSEPASSGDPDTSAEDTLGTADDPVQLGVVGASDPYWAVYEEAVEAEGIELDIVDFTEYTQPNPALSQGELDINQFQHIQYLADYNVSAGDDLQPIGATAIYPLGLYSEKYDSVEDIPDGETVVVPNDTVNQARGLLVLQSAGLIALEDGGSSFSSLDDIVEDDSRVEVEALDAAITVTSLPDVAAAIVNNDFLDNADLTSDDAIAADDPSDPSALPYVNIFAVRADDVDNEVLNRLVEIYQSNQDVLDGVQEASGGTAVFATTPVDELQASLVEVEEAVEANQ</sequence>
<dbReference type="GO" id="GO:0016020">
    <property type="term" value="C:membrane"/>
    <property type="evidence" value="ECO:0007669"/>
    <property type="project" value="UniProtKB-SubCell"/>
</dbReference>
<feature type="signal peptide" evidence="8">
    <location>
        <begin position="1"/>
        <end position="25"/>
    </location>
</feature>
<comment type="similarity">
    <text evidence="2">Belongs to the NlpA lipoprotein family.</text>
</comment>
<dbReference type="EMBL" id="CP118157">
    <property type="protein sequence ID" value="WOF23139.1"/>
    <property type="molecule type" value="Genomic_DNA"/>
</dbReference>
<evidence type="ECO:0000256" key="2">
    <source>
        <dbReference type="ARBA" id="ARBA00008973"/>
    </source>
</evidence>
<evidence type="ECO:0000256" key="5">
    <source>
        <dbReference type="ARBA" id="ARBA00023139"/>
    </source>
</evidence>
<dbReference type="AlphaFoldDB" id="A0AA97FJE4"/>
<dbReference type="KEGG" id="mbet:N8K70_00295"/>
<dbReference type="PANTHER" id="PTHR30429:SF3">
    <property type="entry name" value="LIPOPROTEIN"/>
    <property type="match status" value="1"/>
</dbReference>
<dbReference type="PANTHER" id="PTHR30429">
    <property type="entry name" value="D-METHIONINE-BINDING LIPOPROTEIN METQ"/>
    <property type="match status" value="1"/>
</dbReference>
<gene>
    <name evidence="9" type="ORF">N8K70_00295</name>
</gene>
<protein>
    <submittedName>
        <fullName evidence="9">MetQ/NlpA family ABC transporter substrate-binding protein</fullName>
    </submittedName>
</protein>
<keyword evidence="4" id="KW-0472">Membrane</keyword>
<evidence type="ECO:0000256" key="4">
    <source>
        <dbReference type="ARBA" id="ARBA00023136"/>
    </source>
</evidence>
<reference evidence="9 10" key="1">
    <citation type="submission" date="2023-02" db="EMBL/GenBank/DDBJ databases">
        <title>Microbacterium betulae sp. nov., isolated from birch wood.</title>
        <authorList>
            <person name="Pasciak M."/>
            <person name="Pawlik K.J."/>
            <person name="Martynowski D."/>
            <person name="Laczmanski L."/>
            <person name="Ciekot J."/>
            <person name="Szponar B."/>
            <person name="Wojcik-Fatla A."/>
            <person name="Mackiewicz B."/>
            <person name="Farian E."/>
            <person name="Cholewa G."/>
            <person name="Cholewa A."/>
            <person name="Dutkiewicz J."/>
        </authorList>
    </citation>
    <scope>NUCLEOTIDE SEQUENCE [LARGE SCALE GENOMIC DNA]</scope>
    <source>
        <strain evidence="9 10">AB</strain>
    </source>
</reference>
<dbReference type="InterPro" id="IPR004872">
    <property type="entry name" value="Lipoprotein_NlpA"/>
</dbReference>
<keyword evidence="6" id="KW-0449">Lipoprotein</keyword>
<evidence type="ECO:0000256" key="8">
    <source>
        <dbReference type="SAM" id="SignalP"/>
    </source>
</evidence>
<dbReference type="Pfam" id="PF03180">
    <property type="entry name" value="Lipoprotein_9"/>
    <property type="match status" value="1"/>
</dbReference>
<dbReference type="RefSeq" id="WP_317139610.1">
    <property type="nucleotide sequence ID" value="NZ_CP118157.1"/>
</dbReference>
<evidence type="ECO:0000256" key="7">
    <source>
        <dbReference type="SAM" id="MobiDB-lite"/>
    </source>
</evidence>
<organism evidence="9 10">
    <name type="scientific">Microbacterium betulae</name>
    <dbReference type="NCBI Taxonomy" id="2981139"/>
    <lineage>
        <taxon>Bacteria</taxon>
        <taxon>Bacillati</taxon>
        <taxon>Actinomycetota</taxon>
        <taxon>Actinomycetes</taxon>
        <taxon>Micrococcales</taxon>
        <taxon>Microbacteriaceae</taxon>
        <taxon>Microbacterium</taxon>
    </lineage>
</organism>
<dbReference type="Gene3D" id="3.40.190.10">
    <property type="entry name" value="Periplasmic binding protein-like II"/>
    <property type="match status" value="2"/>
</dbReference>
<dbReference type="Proteomes" id="UP001305498">
    <property type="component" value="Chromosome"/>
</dbReference>
<dbReference type="PROSITE" id="PS51257">
    <property type="entry name" value="PROKAR_LIPOPROTEIN"/>
    <property type="match status" value="1"/>
</dbReference>
<accession>A0AA97FJE4</accession>
<feature type="chain" id="PRO_5041723922" evidence="8">
    <location>
        <begin position="26"/>
        <end position="308"/>
    </location>
</feature>
<evidence type="ECO:0000313" key="10">
    <source>
        <dbReference type="Proteomes" id="UP001305498"/>
    </source>
</evidence>
<evidence type="ECO:0000256" key="1">
    <source>
        <dbReference type="ARBA" id="ARBA00004635"/>
    </source>
</evidence>
<comment type="subcellular location">
    <subcellularLocation>
        <location evidence="1">Membrane</location>
        <topology evidence="1">Lipid-anchor</topology>
    </subcellularLocation>
</comment>
<name>A0AA97FJE4_9MICO</name>
<feature type="region of interest" description="Disordered" evidence="7">
    <location>
        <begin position="25"/>
        <end position="49"/>
    </location>
</feature>
<proteinExistence type="inferred from homology"/>
<keyword evidence="5" id="KW-0564">Palmitate</keyword>
<evidence type="ECO:0000313" key="9">
    <source>
        <dbReference type="EMBL" id="WOF23139.1"/>
    </source>
</evidence>